<feature type="signal peptide" evidence="14">
    <location>
        <begin position="1"/>
        <end position="29"/>
    </location>
</feature>
<dbReference type="InterPro" id="IPR039426">
    <property type="entry name" value="TonB-dep_rcpt-like"/>
</dbReference>
<comment type="subcellular location">
    <subcellularLocation>
        <location evidence="1 12">Cell outer membrane</location>
        <topology evidence="1 12">Multi-pass membrane protein</topology>
    </subcellularLocation>
</comment>
<protein>
    <submittedName>
        <fullName evidence="17">TonB-dependent receptor</fullName>
    </submittedName>
</protein>
<keyword evidence="17" id="KW-0675">Receptor</keyword>
<dbReference type="PANTHER" id="PTHR32552">
    <property type="entry name" value="FERRICHROME IRON RECEPTOR-RELATED"/>
    <property type="match status" value="1"/>
</dbReference>
<feature type="chain" id="PRO_5046350819" evidence="14">
    <location>
        <begin position="30"/>
        <end position="781"/>
    </location>
</feature>
<dbReference type="PANTHER" id="PTHR32552:SF89">
    <property type="entry name" value="CATECHOLATE SIDEROPHORE RECEPTOR FIU"/>
    <property type="match status" value="1"/>
</dbReference>
<evidence type="ECO:0000313" key="17">
    <source>
        <dbReference type="EMBL" id="MDC7683001.1"/>
    </source>
</evidence>
<keyword evidence="8" id="KW-0406">Ion transport</keyword>
<dbReference type="InterPro" id="IPR037066">
    <property type="entry name" value="Plug_dom_sf"/>
</dbReference>
<keyword evidence="4" id="KW-0410">Iron transport</keyword>
<keyword evidence="18" id="KW-1185">Reference proteome</keyword>
<evidence type="ECO:0000256" key="9">
    <source>
        <dbReference type="ARBA" id="ARBA00023077"/>
    </source>
</evidence>
<dbReference type="InterPro" id="IPR012910">
    <property type="entry name" value="Plug_dom"/>
</dbReference>
<dbReference type="RefSeq" id="WP_272747483.1">
    <property type="nucleotide sequence ID" value="NZ_JAQQKX010000004.1"/>
</dbReference>
<comment type="similarity">
    <text evidence="12 13">Belongs to the TonB-dependent receptor family.</text>
</comment>
<evidence type="ECO:0000256" key="1">
    <source>
        <dbReference type="ARBA" id="ARBA00004571"/>
    </source>
</evidence>
<reference evidence="17 18" key="1">
    <citation type="submission" date="2023-01" db="EMBL/GenBank/DDBJ databases">
        <title>Novel species of the genus Asticcacaulis isolated from rivers.</title>
        <authorList>
            <person name="Lu H."/>
        </authorList>
    </citation>
    <scope>NUCLEOTIDE SEQUENCE [LARGE SCALE GENOMIC DNA]</scope>
    <source>
        <strain evidence="17 18">BYS171W</strain>
    </source>
</reference>
<evidence type="ECO:0000256" key="11">
    <source>
        <dbReference type="ARBA" id="ARBA00023237"/>
    </source>
</evidence>
<evidence type="ECO:0000259" key="15">
    <source>
        <dbReference type="Pfam" id="PF00593"/>
    </source>
</evidence>
<evidence type="ECO:0000256" key="14">
    <source>
        <dbReference type="SAM" id="SignalP"/>
    </source>
</evidence>
<organism evidence="17 18">
    <name type="scientific">Asticcacaulis aquaticus</name>
    <dbReference type="NCBI Taxonomy" id="2984212"/>
    <lineage>
        <taxon>Bacteria</taxon>
        <taxon>Pseudomonadati</taxon>
        <taxon>Pseudomonadota</taxon>
        <taxon>Alphaproteobacteria</taxon>
        <taxon>Caulobacterales</taxon>
        <taxon>Caulobacteraceae</taxon>
        <taxon>Asticcacaulis</taxon>
    </lineage>
</organism>
<keyword evidence="5 12" id="KW-0812">Transmembrane</keyword>
<dbReference type="PROSITE" id="PS51257">
    <property type="entry name" value="PROKAR_LIPOPROTEIN"/>
    <property type="match status" value="1"/>
</dbReference>
<evidence type="ECO:0000256" key="2">
    <source>
        <dbReference type="ARBA" id="ARBA00022448"/>
    </source>
</evidence>
<gene>
    <name evidence="17" type="ORF">PQU92_06920</name>
</gene>
<proteinExistence type="inferred from homology"/>
<sequence length="781" mass="84500">MTVSSRAKTFSAGLAVLLSTTMLAGVACAHGADDEVTEIVVVGKGQTRSVSTLLPANLDVVPPGTSVQKALNYLPGVMAQSIDALGTNEQSLSLQVRGFNTTHLGYSLDGVPLGDGAYNNYNGLTISRALISENLGRADLATGIAGLSLPSTSNLGGALIYTSSNPHKELGVSASQTFGSEDSARTFLRFDTGEYNGFSAYLSGHYTEQDLFVNQGAYNKSWGKQVNAKAQYEFERGRITAFADLSSTNQADDAYLSKDMLSRLGPDWGGYAPDWQSYLNRAYCSVTGPTAPTKCVAAPSPQKNSDVTFTNGQILRNDELYYLAGEYEIATGLTVSAKVYKHTDKGAGNNFITGWSTQGTTSTADDLPVQIRDTRYTIDRDGVIGSVSWTVANHHVQAGFWTEDNVSSAARYLWQNVTGPFSLAHFMDKDGQPDLAQWVQETTWKTKQFYVQDTVTLFDDAVSIDFGFKSTDATSDAKALPGIAKTAAAASTQFASGSLKAKDSFLPQVGARWTITPGHEVYASYSENIAMFQGGFKLGPQSVSQAVWDAQGKYLEPETSQSIDLGYRYVSPKLQVSMAAYDVDFDNRLLQYNPCPTNQQQNPGCGNSFHNAGSVTSKGVELGVLWKALPWLTWYNSAALNKTTYNEDLNWCTTTCVVKATKGKQQVDTPKELLSSVVTVKGYGVSASLQGKYTGRRYYTYTNDQGFGGVTTFDLGVNYDFRHFDIMKGARLSLNVTNLTDKRYASNFDSSVFAPDDAAGSILVVHSSAPRQAFVTLGYSF</sequence>
<evidence type="ECO:0000256" key="5">
    <source>
        <dbReference type="ARBA" id="ARBA00022692"/>
    </source>
</evidence>
<keyword evidence="3 12" id="KW-1134">Transmembrane beta strand</keyword>
<keyword evidence="9 13" id="KW-0798">TonB box</keyword>
<feature type="domain" description="TonB-dependent receptor-like beta-barrel" evidence="15">
    <location>
        <begin position="256"/>
        <end position="739"/>
    </location>
</feature>
<evidence type="ECO:0000259" key="16">
    <source>
        <dbReference type="Pfam" id="PF07715"/>
    </source>
</evidence>
<evidence type="ECO:0000313" key="18">
    <source>
        <dbReference type="Proteomes" id="UP001214854"/>
    </source>
</evidence>
<feature type="domain" description="TonB-dependent receptor plug" evidence="16">
    <location>
        <begin position="47"/>
        <end position="147"/>
    </location>
</feature>
<dbReference type="SUPFAM" id="SSF56935">
    <property type="entry name" value="Porins"/>
    <property type="match status" value="1"/>
</dbReference>
<dbReference type="Gene3D" id="2.40.170.20">
    <property type="entry name" value="TonB-dependent receptor, beta-barrel domain"/>
    <property type="match status" value="1"/>
</dbReference>
<evidence type="ECO:0000256" key="6">
    <source>
        <dbReference type="ARBA" id="ARBA00022729"/>
    </source>
</evidence>
<keyword evidence="11 12" id="KW-0998">Cell outer membrane</keyword>
<dbReference type="InterPro" id="IPR036942">
    <property type="entry name" value="Beta-barrel_TonB_sf"/>
</dbReference>
<keyword evidence="2 12" id="KW-0813">Transport</keyword>
<evidence type="ECO:0000256" key="10">
    <source>
        <dbReference type="ARBA" id="ARBA00023136"/>
    </source>
</evidence>
<name>A0ABT5HU49_9CAUL</name>
<evidence type="ECO:0000256" key="7">
    <source>
        <dbReference type="ARBA" id="ARBA00023004"/>
    </source>
</evidence>
<dbReference type="InterPro" id="IPR000531">
    <property type="entry name" value="Beta-barrel_TonB"/>
</dbReference>
<dbReference type="EMBL" id="JAQQKX010000004">
    <property type="protein sequence ID" value="MDC7683001.1"/>
    <property type="molecule type" value="Genomic_DNA"/>
</dbReference>
<evidence type="ECO:0000256" key="8">
    <source>
        <dbReference type="ARBA" id="ARBA00023065"/>
    </source>
</evidence>
<comment type="caution">
    <text evidence="17">The sequence shown here is derived from an EMBL/GenBank/DDBJ whole genome shotgun (WGS) entry which is preliminary data.</text>
</comment>
<evidence type="ECO:0000256" key="13">
    <source>
        <dbReference type="RuleBase" id="RU003357"/>
    </source>
</evidence>
<keyword evidence="7" id="KW-0408">Iron</keyword>
<dbReference type="Pfam" id="PF07715">
    <property type="entry name" value="Plug"/>
    <property type="match status" value="1"/>
</dbReference>
<keyword evidence="10 12" id="KW-0472">Membrane</keyword>
<dbReference type="Pfam" id="PF00593">
    <property type="entry name" value="TonB_dep_Rec_b-barrel"/>
    <property type="match status" value="1"/>
</dbReference>
<accession>A0ABT5HU49</accession>
<evidence type="ECO:0000256" key="12">
    <source>
        <dbReference type="PROSITE-ProRule" id="PRU01360"/>
    </source>
</evidence>
<dbReference type="Proteomes" id="UP001214854">
    <property type="component" value="Unassembled WGS sequence"/>
</dbReference>
<keyword evidence="6 14" id="KW-0732">Signal</keyword>
<dbReference type="PROSITE" id="PS52016">
    <property type="entry name" value="TONB_DEPENDENT_REC_3"/>
    <property type="match status" value="1"/>
</dbReference>
<dbReference type="Gene3D" id="2.170.130.10">
    <property type="entry name" value="TonB-dependent receptor, plug domain"/>
    <property type="match status" value="1"/>
</dbReference>
<evidence type="ECO:0000256" key="3">
    <source>
        <dbReference type="ARBA" id="ARBA00022452"/>
    </source>
</evidence>
<evidence type="ECO:0000256" key="4">
    <source>
        <dbReference type="ARBA" id="ARBA00022496"/>
    </source>
</evidence>